<evidence type="ECO:0000313" key="4">
    <source>
        <dbReference type="EMBL" id="KAJ8338668.1"/>
    </source>
</evidence>
<dbReference type="GO" id="GO:0005881">
    <property type="term" value="C:cytoplasmic microtubule"/>
    <property type="evidence" value="ECO:0007669"/>
    <property type="project" value="TreeGrafter"/>
</dbReference>
<dbReference type="InterPro" id="IPR011993">
    <property type="entry name" value="PH-like_dom_sf"/>
</dbReference>
<evidence type="ECO:0000259" key="3">
    <source>
        <dbReference type="SMART" id="SM00568"/>
    </source>
</evidence>
<dbReference type="EMBL" id="JAINUF010000017">
    <property type="protein sequence ID" value="KAJ8338668.1"/>
    <property type="molecule type" value="Genomic_DNA"/>
</dbReference>
<feature type="transmembrane region" description="Helical" evidence="2">
    <location>
        <begin position="400"/>
        <end position="419"/>
    </location>
</feature>
<dbReference type="Pfam" id="PF02893">
    <property type="entry name" value="GRAM"/>
    <property type="match status" value="1"/>
</dbReference>
<accession>A0A9Q1IEC2</accession>
<feature type="domain" description="GRAM" evidence="3">
    <location>
        <begin position="166"/>
        <end position="233"/>
    </location>
</feature>
<gene>
    <name evidence="4" type="ORF">SKAU_G00354540</name>
</gene>
<dbReference type="InterPro" id="IPR052633">
    <property type="entry name" value="GRAM_domain_protein_2B"/>
</dbReference>
<sequence length="482" mass="54181">MCSNLPSLASTASTRKMVHVEDRNTFTNLRERQERGSKRSVKLREVRSIGSNMVLITEQPPSVLTPQTTPEQLKSIKFVQKDTKTNPSNSETENGGEDRPRRNGKPGSDPQQVADAESDAPESRMKPTLKRSKGIDQASLLQNPSDTEAKPERKKAHSSQLSKTNDQYHKHFKEISKEELLRQSYTCALQKDMLYQGKLYVSDNWICFHSKVFGRGTKIAIPVLSVTLIKKTKTAILVPNAVVIATADERHMFVSFLSRDATYKFLKSVCPHLDAEKLGHGSKPSSTESSFRSERPSSLDFSLDFSDLDGVVRKRRQKDLLESSSSGSQTPDYEKPTEFQGLPQKFFKAMKKGEVAVHADIHLQKGPDPKHGPHRNGHVKPAAELHRGTQLQPPSLNSLLLLYLLLVCILVLSSCYMAFKIMSLEQRLTTLGSLAEYPHNENVLHHREQMGVDSAEIYGELSTNLVKLEKVQRNLRKLLEET</sequence>
<dbReference type="OrthoDB" id="74360at2759"/>
<keyword evidence="2" id="KW-1133">Transmembrane helix</keyword>
<protein>
    <recommendedName>
        <fullName evidence="3">GRAM domain-containing protein</fullName>
    </recommendedName>
</protein>
<dbReference type="SMART" id="SM00568">
    <property type="entry name" value="GRAM"/>
    <property type="match status" value="1"/>
</dbReference>
<dbReference type="PANTHER" id="PTHR46645">
    <property type="entry name" value="GRAM DOMAIN-CONTAINING PROTEIN 2B-RELATED"/>
    <property type="match status" value="1"/>
</dbReference>
<evidence type="ECO:0000313" key="5">
    <source>
        <dbReference type="Proteomes" id="UP001152622"/>
    </source>
</evidence>
<feature type="compositionally biased region" description="Polar residues" evidence="1">
    <location>
        <begin position="322"/>
        <end position="331"/>
    </location>
</feature>
<dbReference type="AlphaFoldDB" id="A0A9Q1IEC2"/>
<dbReference type="PANTHER" id="PTHR46645:SF2">
    <property type="entry name" value="GRAM DOMAIN-CONTAINING PROTEIN 2B"/>
    <property type="match status" value="1"/>
</dbReference>
<dbReference type="Proteomes" id="UP001152622">
    <property type="component" value="Chromosome 17"/>
</dbReference>
<dbReference type="FunFam" id="2.30.29.30:FF:000086">
    <property type="entry name" value="GRAM domain-containing protein 2B isoform 2"/>
    <property type="match status" value="1"/>
</dbReference>
<proteinExistence type="predicted"/>
<keyword evidence="2" id="KW-0812">Transmembrane</keyword>
<feature type="region of interest" description="Disordered" evidence="1">
    <location>
        <begin position="78"/>
        <end position="168"/>
    </location>
</feature>
<dbReference type="CDD" id="cd13220">
    <property type="entry name" value="PH-GRAM_GRAMDC"/>
    <property type="match status" value="1"/>
</dbReference>
<keyword evidence="2" id="KW-0472">Membrane</keyword>
<dbReference type="Gene3D" id="2.30.29.30">
    <property type="entry name" value="Pleckstrin-homology domain (PH domain)/Phosphotyrosine-binding domain (PTB)"/>
    <property type="match status" value="1"/>
</dbReference>
<keyword evidence="5" id="KW-1185">Reference proteome</keyword>
<evidence type="ECO:0000256" key="2">
    <source>
        <dbReference type="SAM" id="Phobius"/>
    </source>
</evidence>
<feature type="region of interest" description="Disordered" evidence="1">
    <location>
        <begin position="319"/>
        <end position="338"/>
    </location>
</feature>
<evidence type="ECO:0000256" key="1">
    <source>
        <dbReference type="SAM" id="MobiDB-lite"/>
    </source>
</evidence>
<feature type="region of interest" description="Disordered" evidence="1">
    <location>
        <begin position="277"/>
        <end position="298"/>
    </location>
</feature>
<organism evidence="4 5">
    <name type="scientific">Synaphobranchus kaupii</name>
    <name type="common">Kaup's arrowtooth eel</name>
    <dbReference type="NCBI Taxonomy" id="118154"/>
    <lineage>
        <taxon>Eukaryota</taxon>
        <taxon>Metazoa</taxon>
        <taxon>Chordata</taxon>
        <taxon>Craniata</taxon>
        <taxon>Vertebrata</taxon>
        <taxon>Euteleostomi</taxon>
        <taxon>Actinopterygii</taxon>
        <taxon>Neopterygii</taxon>
        <taxon>Teleostei</taxon>
        <taxon>Anguilliformes</taxon>
        <taxon>Synaphobranchidae</taxon>
        <taxon>Synaphobranchus</taxon>
    </lineage>
</organism>
<dbReference type="InterPro" id="IPR004182">
    <property type="entry name" value="GRAM"/>
</dbReference>
<comment type="caution">
    <text evidence="4">The sequence shown here is derived from an EMBL/GenBank/DDBJ whole genome shotgun (WGS) entry which is preliminary data.</text>
</comment>
<reference evidence="4" key="1">
    <citation type="journal article" date="2023" name="Science">
        <title>Genome structures resolve the early diversification of teleost fishes.</title>
        <authorList>
            <person name="Parey E."/>
            <person name="Louis A."/>
            <person name="Montfort J."/>
            <person name="Bouchez O."/>
            <person name="Roques C."/>
            <person name="Iampietro C."/>
            <person name="Lluch J."/>
            <person name="Castinel A."/>
            <person name="Donnadieu C."/>
            <person name="Desvignes T."/>
            <person name="Floi Bucao C."/>
            <person name="Jouanno E."/>
            <person name="Wen M."/>
            <person name="Mejri S."/>
            <person name="Dirks R."/>
            <person name="Jansen H."/>
            <person name="Henkel C."/>
            <person name="Chen W.J."/>
            <person name="Zahm M."/>
            <person name="Cabau C."/>
            <person name="Klopp C."/>
            <person name="Thompson A.W."/>
            <person name="Robinson-Rechavi M."/>
            <person name="Braasch I."/>
            <person name="Lecointre G."/>
            <person name="Bobe J."/>
            <person name="Postlethwait J.H."/>
            <person name="Berthelot C."/>
            <person name="Roest Crollius H."/>
            <person name="Guiguen Y."/>
        </authorList>
    </citation>
    <scope>NUCLEOTIDE SEQUENCE</scope>
    <source>
        <strain evidence="4">WJC10195</strain>
    </source>
</reference>
<name>A0A9Q1IEC2_SYNKA</name>